<protein>
    <submittedName>
        <fullName evidence="1">Uncharacterized protein</fullName>
    </submittedName>
</protein>
<organism evidence="1 2">
    <name type="scientific">Streptomyces phage NootNoot</name>
    <dbReference type="NCBI Taxonomy" id="2023992"/>
    <lineage>
        <taxon>Viruses</taxon>
        <taxon>Duplodnaviria</taxon>
        <taxon>Heunggongvirae</taxon>
        <taxon>Uroviricota</taxon>
        <taxon>Caudoviricetes</taxon>
        <taxon>Stanwilliamsviridae</taxon>
        <taxon>Boydwoodruffvirinae</taxon>
        <taxon>Samistivirus</taxon>
        <taxon>Samistivirus nootnoot</taxon>
    </lineage>
</organism>
<evidence type="ECO:0000313" key="2">
    <source>
        <dbReference type="Proteomes" id="UP000225626"/>
    </source>
</evidence>
<name>A0A222YYS1_9CAUD</name>
<dbReference type="Proteomes" id="UP000225626">
    <property type="component" value="Segment"/>
</dbReference>
<dbReference type="EMBL" id="MF347636">
    <property type="protein sequence ID" value="ASR77428.1"/>
    <property type="molecule type" value="Genomic_DNA"/>
</dbReference>
<reference evidence="1 2" key="1">
    <citation type="submission" date="2017-06" db="EMBL/GenBank/DDBJ databases">
        <authorList>
            <person name="Meridew S.N."/>
            <person name="Morgan R.E."/>
            <person name="Moussa A.T."/>
            <person name="Shahid S.H."/>
            <person name="Bhuiyan S."/>
            <person name="Nayek S."/>
            <person name="Suri N."/>
            <person name="Kim T."/>
            <person name="Layton S.R."/>
            <person name="Hughes L.E."/>
            <person name="Garlena R.A."/>
            <person name="Russell D.A."/>
            <person name="Pope W.H."/>
            <person name="Jacobs-Sera D."/>
            <person name="Hendrix R.W."/>
            <person name="Hatfull G.F."/>
        </authorList>
    </citation>
    <scope>NUCLEOTIDE SEQUENCE [LARGE SCALE GENOMIC DNA]</scope>
</reference>
<dbReference type="OrthoDB" id="39414at10239"/>
<keyword evidence="2" id="KW-1185">Reference proteome</keyword>
<accession>A0A222YYS1</accession>
<sequence>MAVSLVADTYGALLLVLFAKWFYEKGSPESGDENDFD</sequence>
<gene>
    <name evidence="1" type="ORF">SEA_NOOTNOOT_205</name>
</gene>
<evidence type="ECO:0000313" key="1">
    <source>
        <dbReference type="EMBL" id="ASR77428.1"/>
    </source>
</evidence>
<proteinExistence type="predicted"/>